<gene>
    <name evidence="2" type="ORF">HNR39_001810</name>
</gene>
<dbReference type="Pfam" id="PF05036">
    <property type="entry name" value="SPOR"/>
    <property type="match status" value="1"/>
</dbReference>
<dbReference type="EMBL" id="JACHHQ010000003">
    <property type="protein sequence ID" value="MBB5199978.1"/>
    <property type="molecule type" value="Genomic_DNA"/>
</dbReference>
<reference evidence="2 3" key="1">
    <citation type="submission" date="2020-08" db="EMBL/GenBank/DDBJ databases">
        <title>Genomic Encyclopedia of Type Strains, Phase IV (KMG-IV): sequencing the most valuable type-strain genomes for metagenomic binning, comparative biology and taxonomic classification.</title>
        <authorList>
            <person name="Goeker M."/>
        </authorList>
    </citation>
    <scope>NUCLEOTIDE SEQUENCE [LARGE SCALE GENOMIC DNA]</scope>
    <source>
        <strain evidence="2 3">DSM 23240</strain>
    </source>
</reference>
<accession>A0A840RSI4</accession>
<comment type="caution">
    <text evidence="2">The sequence shown here is derived from an EMBL/GenBank/DDBJ whole genome shotgun (WGS) entry which is preliminary data.</text>
</comment>
<feature type="domain" description="SPOR" evidence="1">
    <location>
        <begin position="130"/>
        <end position="199"/>
    </location>
</feature>
<proteinExistence type="predicted"/>
<dbReference type="InterPro" id="IPR007730">
    <property type="entry name" value="SPOR-like_dom"/>
</dbReference>
<evidence type="ECO:0000313" key="2">
    <source>
        <dbReference type="EMBL" id="MBB5199978.1"/>
    </source>
</evidence>
<name>A0A840RSI4_9BURK</name>
<dbReference type="AlphaFoldDB" id="A0A840RSI4"/>
<dbReference type="Proteomes" id="UP000571084">
    <property type="component" value="Unassembled WGS sequence"/>
</dbReference>
<dbReference type="RefSeq" id="WP_168056320.1">
    <property type="nucleotide sequence ID" value="NZ_JAAOZT010000009.1"/>
</dbReference>
<dbReference type="GO" id="GO:0042834">
    <property type="term" value="F:peptidoglycan binding"/>
    <property type="evidence" value="ECO:0007669"/>
    <property type="project" value="InterPro"/>
</dbReference>
<organism evidence="2 3">
    <name type="scientific">Glaciimonas immobilis</name>
    <dbReference type="NCBI Taxonomy" id="728004"/>
    <lineage>
        <taxon>Bacteria</taxon>
        <taxon>Pseudomonadati</taxon>
        <taxon>Pseudomonadota</taxon>
        <taxon>Betaproteobacteria</taxon>
        <taxon>Burkholderiales</taxon>
        <taxon>Oxalobacteraceae</taxon>
        <taxon>Glaciimonas</taxon>
    </lineage>
</organism>
<keyword evidence="3" id="KW-1185">Reference proteome</keyword>
<sequence>MLKIFFWLLLLFNIGLFAMQQGYLDKTGLKHSGREPARLLNQIQTDKIKLIPATELAQQALAAKANEDRASNTNSASSAATSTSSVAAASVYSCTEIGNFTAAEARRFASQLAELAPSIKPTRREVQEIGSYRVYLPSFGSQDNANKKGEELLGMGINDFFVIQDAPPLRYGISLGTFKTDEASRTQVAHLEEKGLTGMRVEARKSTFGKIAFQLRTLTTQNHTQFEKVAASFANKEIRDCEAPAPD</sequence>
<protein>
    <recommendedName>
        <fullName evidence="1">SPOR domain-containing protein</fullName>
    </recommendedName>
</protein>
<evidence type="ECO:0000313" key="3">
    <source>
        <dbReference type="Proteomes" id="UP000571084"/>
    </source>
</evidence>
<evidence type="ECO:0000259" key="1">
    <source>
        <dbReference type="Pfam" id="PF05036"/>
    </source>
</evidence>